<gene>
    <name evidence="2" type="ORF">L1O03_10470</name>
</gene>
<protein>
    <submittedName>
        <fullName evidence="2">ROK family protein</fullName>
    </submittedName>
</protein>
<keyword evidence="3" id="KW-1185">Reference proteome</keyword>
<accession>A0A9X1QTP8</accession>
<name>A0A9X1QTP8_9CORY</name>
<dbReference type="Gene3D" id="3.30.420.40">
    <property type="match status" value="2"/>
</dbReference>
<dbReference type="RefSeq" id="WP_236119799.1">
    <property type="nucleotide sequence ID" value="NZ_JAKGSI010000006.1"/>
</dbReference>
<sequence>MSAGARPVSLALDIGATKIAAGFVPDDDPTTVLAPFRSLTQGEGLDPHAQVRAAIARGWELAEQEGVRIERIGMGAPGVVEGPRGLIRYNGDTLRGWAGTDLGALAAAASPRPVPCAAHNDVRIMAYGEYHLGAGRELPEGARILVVSLGTGVGGAIIDAGELLGGPTAAAGEISELRCADLRGLATRCESSCSGTGLCRYYHVLRREPETRAPIPWALSPGEETLPEILARDDELIRRILDGNLRGFGEALGAIMSAWDLSAIIVGGGVAELGERVLGPLREGARSACLSLHREVPIMRARLGGRAPLVGAARYAVDHGVGSTSIRKDSAS</sequence>
<dbReference type="PANTHER" id="PTHR18964">
    <property type="entry name" value="ROK (REPRESSOR, ORF, KINASE) FAMILY"/>
    <property type="match status" value="1"/>
</dbReference>
<comment type="caution">
    <text evidence="2">The sequence shown here is derived from an EMBL/GenBank/DDBJ whole genome shotgun (WGS) entry which is preliminary data.</text>
</comment>
<comment type="similarity">
    <text evidence="1">Belongs to the ROK (NagC/XylR) family.</text>
</comment>
<dbReference type="SUPFAM" id="SSF53067">
    <property type="entry name" value="Actin-like ATPase domain"/>
    <property type="match status" value="1"/>
</dbReference>
<dbReference type="InterPro" id="IPR043129">
    <property type="entry name" value="ATPase_NBD"/>
</dbReference>
<dbReference type="Pfam" id="PF00480">
    <property type="entry name" value="ROK"/>
    <property type="match status" value="1"/>
</dbReference>
<dbReference type="EMBL" id="JAKGSI010000006">
    <property type="protein sequence ID" value="MCF4007588.1"/>
    <property type="molecule type" value="Genomic_DNA"/>
</dbReference>
<dbReference type="PANTHER" id="PTHR18964:SF149">
    <property type="entry name" value="BIFUNCTIONAL UDP-N-ACETYLGLUCOSAMINE 2-EPIMERASE_N-ACETYLMANNOSAMINE KINASE"/>
    <property type="match status" value="1"/>
</dbReference>
<reference evidence="2" key="1">
    <citation type="submission" date="2022-01" db="EMBL/GenBank/DDBJ databases">
        <title>Corynebacterium sp. nov isolated from isolated from the feces of the greater white-fronted geese (Anser albifrons) at Poyang Lake, PR China.</title>
        <authorList>
            <person name="Liu Q."/>
        </authorList>
    </citation>
    <scope>NUCLEOTIDE SEQUENCE</scope>
    <source>
        <strain evidence="2">JCM 32435</strain>
    </source>
</reference>
<dbReference type="Proteomes" id="UP001139336">
    <property type="component" value="Unassembled WGS sequence"/>
</dbReference>
<proteinExistence type="inferred from homology"/>
<organism evidence="2 3">
    <name type="scientific">Corynebacterium uropygiale</name>
    <dbReference type="NCBI Taxonomy" id="1775911"/>
    <lineage>
        <taxon>Bacteria</taxon>
        <taxon>Bacillati</taxon>
        <taxon>Actinomycetota</taxon>
        <taxon>Actinomycetes</taxon>
        <taxon>Mycobacteriales</taxon>
        <taxon>Corynebacteriaceae</taxon>
        <taxon>Corynebacterium</taxon>
    </lineage>
</organism>
<evidence type="ECO:0000313" key="3">
    <source>
        <dbReference type="Proteomes" id="UP001139336"/>
    </source>
</evidence>
<dbReference type="InterPro" id="IPR000600">
    <property type="entry name" value="ROK"/>
</dbReference>
<dbReference type="AlphaFoldDB" id="A0A9X1QTP8"/>
<evidence type="ECO:0000256" key="1">
    <source>
        <dbReference type="ARBA" id="ARBA00006479"/>
    </source>
</evidence>
<evidence type="ECO:0000313" key="2">
    <source>
        <dbReference type="EMBL" id="MCF4007588.1"/>
    </source>
</evidence>